<dbReference type="PANTHER" id="PTHR21112:SF13">
    <property type="entry name" value="CHEMOSENSORY PROTEIN A 7A"/>
    <property type="match status" value="1"/>
</dbReference>
<dbReference type="Pfam" id="PF06477">
    <property type="entry name" value="DUF1091"/>
    <property type="match status" value="1"/>
</dbReference>
<dbReference type="SUPFAM" id="SSF63707">
    <property type="entry name" value="Ganglioside M2 (gm2) activator"/>
    <property type="match status" value="1"/>
</dbReference>
<evidence type="ECO:0000313" key="3">
    <source>
        <dbReference type="EMBL" id="JAC05786.1"/>
    </source>
</evidence>
<evidence type="ECO:0000256" key="2">
    <source>
        <dbReference type="SAM" id="Phobius"/>
    </source>
</evidence>
<dbReference type="OrthoDB" id="8179976at2759"/>
<reference evidence="3" key="1">
    <citation type="submission" date="2013-07" db="EMBL/GenBank/DDBJ databases">
        <authorList>
            <person name="Geib S."/>
        </authorList>
    </citation>
    <scope>NUCLEOTIDE SEQUENCE</scope>
</reference>
<reference evidence="3" key="2">
    <citation type="journal article" date="2014" name="BMC Genomics">
        <title>A genomic perspective to assessing quality of mass-reared SIT flies used in Mediterranean fruit fly (Ceratitis capitata) eradication in California.</title>
        <authorList>
            <person name="Calla B."/>
            <person name="Hall B."/>
            <person name="Hou S."/>
            <person name="Geib S.M."/>
        </authorList>
    </citation>
    <scope>NUCLEOTIDE SEQUENCE</scope>
</reference>
<keyword evidence="2" id="KW-0812">Transmembrane</keyword>
<evidence type="ECO:0008006" key="4">
    <source>
        <dbReference type="Google" id="ProtNLM"/>
    </source>
</evidence>
<organism evidence="3">
    <name type="scientific">Ceratitis capitata</name>
    <name type="common">Mediterranean fruit fly</name>
    <name type="synonym">Tephritis capitata</name>
    <dbReference type="NCBI Taxonomy" id="7213"/>
    <lineage>
        <taxon>Eukaryota</taxon>
        <taxon>Metazoa</taxon>
        <taxon>Ecdysozoa</taxon>
        <taxon>Arthropoda</taxon>
        <taxon>Hexapoda</taxon>
        <taxon>Insecta</taxon>
        <taxon>Pterygota</taxon>
        <taxon>Neoptera</taxon>
        <taxon>Endopterygota</taxon>
        <taxon>Diptera</taxon>
        <taxon>Brachycera</taxon>
        <taxon>Muscomorpha</taxon>
        <taxon>Tephritoidea</taxon>
        <taxon>Tephritidae</taxon>
        <taxon>Ceratitis</taxon>
        <taxon>Ceratitis</taxon>
    </lineage>
</organism>
<protein>
    <recommendedName>
        <fullName evidence="4">MD-2-related lipid-recognition domain-containing protein</fullName>
    </recommendedName>
</protein>
<dbReference type="AlphaFoldDB" id="W8BWU8"/>
<proteinExistence type="evidence at transcript level"/>
<keyword evidence="2" id="KW-1133">Transmembrane helix</keyword>
<feature type="transmembrane region" description="Helical" evidence="2">
    <location>
        <begin position="12"/>
        <end position="28"/>
    </location>
</feature>
<evidence type="ECO:0000256" key="1">
    <source>
        <dbReference type="ARBA" id="ARBA00022729"/>
    </source>
</evidence>
<dbReference type="InterPro" id="IPR010512">
    <property type="entry name" value="DUF1091"/>
</dbReference>
<dbReference type="Gene3D" id="2.70.220.10">
    <property type="entry name" value="Ganglioside GM2 activator"/>
    <property type="match status" value="1"/>
</dbReference>
<keyword evidence="1" id="KW-0732">Signal</keyword>
<dbReference type="PANTHER" id="PTHR21112">
    <property type="entry name" value="CHEMOSENSORY PROTEIN A 29A-RELATED"/>
    <property type="match status" value="1"/>
</dbReference>
<feature type="non-terminal residue" evidence="3">
    <location>
        <position position="1"/>
    </location>
</feature>
<sequence>KFQLNAAKMDKRLRLVFIYPIVLIYLQLQQTNANRNIELNAFQPMSEYDDSWISWDTLRLKKISRSELGMTGDVELKQNLGNEQRVSLQIYKYDRESKRRGPIVFQIEKPFCNLVESLKSTYDGMVKSSNLPEEFTCPFPKNTYTYKDYVLDTDFLVKDVPNGDYQLAAIVKNGEKAVAGLDLDLTVAS</sequence>
<dbReference type="EMBL" id="GAMC01000770">
    <property type="protein sequence ID" value="JAC05786.1"/>
    <property type="molecule type" value="mRNA"/>
</dbReference>
<dbReference type="SMART" id="SM00697">
    <property type="entry name" value="DM8"/>
    <property type="match status" value="1"/>
</dbReference>
<name>W8BWU8_CERCA</name>
<dbReference type="InterPro" id="IPR036846">
    <property type="entry name" value="GM2-AP_sf"/>
</dbReference>
<accession>W8BWU8</accession>
<keyword evidence="2" id="KW-0472">Membrane</keyword>